<protein>
    <submittedName>
        <fullName evidence="7">Oidioi.mRNA.OKI2018_I69.PAR.g9807.t1.cds</fullName>
    </submittedName>
</protein>
<dbReference type="PANTHER" id="PTHR24264">
    <property type="entry name" value="TRYPSIN-RELATED"/>
    <property type="match status" value="1"/>
</dbReference>
<sequence length="864" mass="97656">MKLLSSVVLAAEATKNSSSSYPGCDLPRVRKGCHKVNGPVFGSSVKCMNQCSYFKQASKTKTRVINRKYGSVLFSVDFKGKVQPPAEEDYTGMIRFKKSNCGAFVTKHHLHMQDLHVSFSDRQLDVYENQFIGHQAPKKDWMEHKEATLIQFSRRYQKKELKDEKGDSFLMEVNFDEDAHSFDDVEQCVTKASYYFMTEDTSESHNEDYTKCMLHTLYKEKIDWEETFQLPPLSMPKTKSCSDPRISPRIAGGQETKKGRYPWFAWSEKFGKAEDENCGLTILTKNEDGSDDWLLTDSWCCYFHPSDWDIHVGAHNLEYPNDDEFIINPIEYKQGQFPNGNHCIVRVPNLIDSAPQSCSGGSCFEPACLSDEELEDGTSCYIAGFGGQKDADYNYGYNNFTDYYYYGYEWPEQAKILRDAPLIVLDGELRSLNENDQAKACLGDAGGALICLIDDYPILTGVLEYNGGSCYELDDQILSSVDASEIEDFIQNPPPFEGTLPGPLPNATFEEPSWKNMTCETPLEPIESEPLARIIGGRHVPIEAHPYYVNFDFSCGGTLITNFDDGSSDYVLSAAHCCFYYDDNYAYYSYYNYGESSDPQVHLGMSNEADTSGDCNLSLDIEDFKIHNSYDHWNYDYNGQENKLGADGPETCASKIAPACLPADHVADGSYCKVAGYGVGNEPSNLLNEVGLHTFSNEYCNATKMVDFQAGEWETQITNQIAILQKKKSWYQCSTEYESDISEGSDSEFEIYRARRRVPLHRNDIVRLSEPLAASQHLSDCVQRPSSKLEAATDQITRLAGFGSACMREICERKSYEDHLDKVRKEVEKENMRPIRLVPLAGVHQDELRAVRKKIATKGKEAKK</sequence>
<evidence type="ECO:0000256" key="1">
    <source>
        <dbReference type="ARBA" id="ARBA00004613"/>
    </source>
</evidence>
<dbReference type="InterPro" id="IPR043504">
    <property type="entry name" value="Peptidase_S1_PA_chymotrypsin"/>
</dbReference>
<dbReference type="PROSITE" id="PS50240">
    <property type="entry name" value="TRYPSIN_DOM"/>
    <property type="match status" value="2"/>
</dbReference>
<name>A0ABN7RMM2_OIKDI</name>
<evidence type="ECO:0000256" key="5">
    <source>
        <dbReference type="ARBA" id="ARBA00022825"/>
    </source>
</evidence>
<evidence type="ECO:0000256" key="2">
    <source>
        <dbReference type="ARBA" id="ARBA00022525"/>
    </source>
</evidence>
<evidence type="ECO:0000259" key="6">
    <source>
        <dbReference type="PROSITE" id="PS50240"/>
    </source>
</evidence>
<proteinExistence type="predicted"/>
<feature type="domain" description="Peptidase S1" evidence="6">
    <location>
        <begin position="250"/>
        <end position="495"/>
    </location>
</feature>
<dbReference type="InterPro" id="IPR050127">
    <property type="entry name" value="Serine_Proteases_S1"/>
</dbReference>
<dbReference type="SUPFAM" id="SSF50494">
    <property type="entry name" value="Trypsin-like serine proteases"/>
    <property type="match status" value="2"/>
</dbReference>
<keyword evidence="5" id="KW-0720">Serine protease</keyword>
<dbReference type="Pfam" id="PF00089">
    <property type="entry name" value="Trypsin"/>
    <property type="match status" value="2"/>
</dbReference>
<dbReference type="InterPro" id="IPR018114">
    <property type="entry name" value="TRYPSIN_HIS"/>
</dbReference>
<dbReference type="SMART" id="SM00020">
    <property type="entry name" value="Tryp_SPc"/>
    <property type="match status" value="1"/>
</dbReference>
<dbReference type="Proteomes" id="UP001158576">
    <property type="component" value="Chromosome PAR"/>
</dbReference>
<keyword evidence="2" id="KW-0964">Secreted</keyword>
<dbReference type="PROSITE" id="PS00134">
    <property type="entry name" value="TRYPSIN_HIS"/>
    <property type="match status" value="1"/>
</dbReference>
<evidence type="ECO:0000256" key="4">
    <source>
        <dbReference type="ARBA" id="ARBA00022801"/>
    </source>
</evidence>
<accession>A0ABN7RMM2</accession>
<comment type="subcellular location">
    <subcellularLocation>
        <location evidence="1">Secreted</location>
    </subcellularLocation>
</comment>
<keyword evidence="4" id="KW-0378">Hydrolase</keyword>
<evidence type="ECO:0000313" key="8">
    <source>
        <dbReference type="Proteomes" id="UP001158576"/>
    </source>
</evidence>
<evidence type="ECO:0000313" key="7">
    <source>
        <dbReference type="EMBL" id="CAG5081180.1"/>
    </source>
</evidence>
<dbReference type="EMBL" id="OU015568">
    <property type="protein sequence ID" value="CAG5081180.1"/>
    <property type="molecule type" value="Genomic_DNA"/>
</dbReference>
<keyword evidence="3" id="KW-0645">Protease</keyword>
<gene>
    <name evidence="7" type="ORF">OKIOD_LOCUS1365</name>
</gene>
<organism evidence="7 8">
    <name type="scientific">Oikopleura dioica</name>
    <name type="common">Tunicate</name>
    <dbReference type="NCBI Taxonomy" id="34765"/>
    <lineage>
        <taxon>Eukaryota</taxon>
        <taxon>Metazoa</taxon>
        <taxon>Chordata</taxon>
        <taxon>Tunicata</taxon>
        <taxon>Appendicularia</taxon>
        <taxon>Copelata</taxon>
        <taxon>Oikopleuridae</taxon>
        <taxon>Oikopleura</taxon>
    </lineage>
</organism>
<reference evidence="7 8" key="1">
    <citation type="submission" date="2021-04" db="EMBL/GenBank/DDBJ databases">
        <authorList>
            <person name="Bliznina A."/>
        </authorList>
    </citation>
    <scope>NUCLEOTIDE SEQUENCE [LARGE SCALE GENOMIC DNA]</scope>
</reference>
<dbReference type="InterPro" id="IPR001254">
    <property type="entry name" value="Trypsin_dom"/>
</dbReference>
<keyword evidence="8" id="KW-1185">Reference proteome</keyword>
<dbReference type="Gene3D" id="2.40.10.10">
    <property type="entry name" value="Trypsin-like serine proteases"/>
    <property type="match status" value="2"/>
</dbReference>
<feature type="domain" description="Peptidase S1" evidence="6">
    <location>
        <begin position="534"/>
        <end position="828"/>
    </location>
</feature>
<dbReference type="PANTHER" id="PTHR24264:SF65">
    <property type="entry name" value="SRCR DOMAIN-CONTAINING PROTEIN"/>
    <property type="match status" value="1"/>
</dbReference>
<evidence type="ECO:0000256" key="3">
    <source>
        <dbReference type="ARBA" id="ARBA00022670"/>
    </source>
</evidence>
<dbReference type="InterPro" id="IPR009003">
    <property type="entry name" value="Peptidase_S1_PA"/>
</dbReference>